<sequence>MTTKEINYYERIASSLIGQKIVEIYYEEINQDPILEFWEYSSEIHSIDMNVIFKLDNGKIIQIKWNNEFYCYGVGFEVLEKIELKNDIFKTINVTNHVNWKNILNKKITEVSVFWETINRLVDGSLSDEILNNPLLNKLPQTWEIKVENEKIWISTLEIRREETVLYWADHLTILFSEKSQQKFKLIELANKKYIVK</sequence>
<name>A0ABV5GRU6_9FLAO</name>
<protein>
    <submittedName>
        <fullName evidence="1">Uncharacterized protein</fullName>
    </submittedName>
</protein>
<dbReference type="RefSeq" id="WP_236456135.1">
    <property type="nucleotide sequence ID" value="NZ_CBCSGE010000003.1"/>
</dbReference>
<accession>A0ABV5GRU6</accession>
<organism evidence="1 2">
    <name type="scientific">Flavobacterium jumunjinense</name>
    <dbReference type="NCBI Taxonomy" id="998845"/>
    <lineage>
        <taxon>Bacteria</taxon>
        <taxon>Pseudomonadati</taxon>
        <taxon>Bacteroidota</taxon>
        <taxon>Flavobacteriia</taxon>
        <taxon>Flavobacteriales</taxon>
        <taxon>Flavobacteriaceae</taxon>
        <taxon>Flavobacterium</taxon>
    </lineage>
</organism>
<reference evidence="1 2" key="1">
    <citation type="submission" date="2024-09" db="EMBL/GenBank/DDBJ databases">
        <authorList>
            <person name="Sun Q."/>
            <person name="Mori K."/>
        </authorList>
    </citation>
    <scope>NUCLEOTIDE SEQUENCE [LARGE SCALE GENOMIC DNA]</scope>
    <source>
        <strain evidence="1 2">CECT 7955</strain>
    </source>
</reference>
<proteinExistence type="predicted"/>
<comment type="caution">
    <text evidence="1">The sequence shown here is derived from an EMBL/GenBank/DDBJ whole genome shotgun (WGS) entry which is preliminary data.</text>
</comment>
<evidence type="ECO:0000313" key="2">
    <source>
        <dbReference type="Proteomes" id="UP001589607"/>
    </source>
</evidence>
<keyword evidence="2" id="KW-1185">Reference proteome</keyword>
<dbReference type="Proteomes" id="UP001589607">
    <property type="component" value="Unassembled WGS sequence"/>
</dbReference>
<evidence type="ECO:0000313" key="1">
    <source>
        <dbReference type="EMBL" id="MFB9098073.1"/>
    </source>
</evidence>
<dbReference type="EMBL" id="JBHMEY010000067">
    <property type="protein sequence ID" value="MFB9098073.1"/>
    <property type="molecule type" value="Genomic_DNA"/>
</dbReference>
<gene>
    <name evidence="1" type="ORF">ACFFVF_16265</name>
</gene>